<evidence type="ECO:0000256" key="5">
    <source>
        <dbReference type="ARBA" id="ARBA00045409"/>
    </source>
</evidence>
<feature type="binding site" evidence="9">
    <location>
        <begin position="35"/>
        <end position="36"/>
    </location>
    <ligand>
        <name>FAD</name>
        <dbReference type="ChEBI" id="CHEBI:57692"/>
    </ligand>
</feature>
<comment type="catalytic activity">
    <reaction evidence="6">
        <text>a secondary aliphatic amine + O2 + H2O = a primary amine + an aldehyde + H2O2</text>
        <dbReference type="Rhea" id="RHEA:26414"/>
        <dbReference type="ChEBI" id="CHEBI:15377"/>
        <dbReference type="ChEBI" id="CHEBI:15379"/>
        <dbReference type="ChEBI" id="CHEBI:16240"/>
        <dbReference type="ChEBI" id="CHEBI:17478"/>
        <dbReference type="ChEBI" id="CHEBI:58855"/>
        <dbReference type="ChEBI" id="CHEBI:65296"/>
        <dbReference type="EC" id="1.4.3.4"/>
    </reaction>
</comment>
<comment type="catalytic activity">
    <reaction evidence="8">
        <text>N-acetylputrescine + O2 + H2O = 4-acetamidobutanal + H2O2 + NH4(+)</text>
        <dbReference type="Rhea" id="RHEA:70283"/>
        <dbReference type="ChEBI" id="CHEBI:7386"/>
        <dbReference type="ChEBI" id="CHEBI:15377"/>
        <dbReference type="ChEBI" id="CHEBI:15379"/>
        <dbReference type="ChEBI" id="CHEBI:16240"/>
        <dbReference type="ChEBI" id="CHEBI:28938"/>
        <dbReference type="ChEBI" id="CHEBI:58263"/>
    </reaction>
    <physiologicalReaction direction="left-to-right" evidence="8">
        <dbReference type="Rhea" id="RHEA:70284"/>
    </physiologicalReaction>
</comment>
<evidence type="ECO:0000256" key="1">
    <source>
        <dbReference type="ARBA" id="ARBA00001974"/>
    </source>
</evidence>
<dbReference type="GO" id="GO:0050660">
    <property type="term" value="F:flavin adenine dinucleotide binding"/>
    <property type="evidence" value="ECO:0007669"/>
    <property type="project" value="TreeGrafter"/>
</dbReference>
<dbReference type="SUPFAM" id="SSF54373">
    <property type="entry name" value="FAD-linked reductases, C-terminal domain"/>
    <property type="match status" value="1"/>
</dbReference>
<dbReference type="InterPro" id="IPR002937">
    <property type="entry name" value="Amino_oxidase"/>
</dbReference>
<evidence type="ECO:0000256" key="4">
    <source>
        <dbReference type="ARBA" id="ARBA00023002"/>
    </source>
</evidence>
<dbReference type="Pfam" id="PF01593">
    <property type="entry name" value="Amino_oxidase"/>
    <property type="match status" value="1"/>
</dbReference>
<dbReference type="EMBL" id="GU131144">
    <property type="protein sequence ID" value="ADP08789.1"/>
    <property type="molecule type" value="mRNA"/>
</dbReference>
<evidence type="ECO:0000259" key="11">
    <source>
        <dbReference type="Pfam" id="PF01593"/>
    </source>
</evidence>
<dbReference type="PANTHER" id="PTHR43563">
    <property type="entry name" value="AMINE OXIDASE"/>
    <property type="match status" value="1"/>
</dbReference>
<comment type="similarity">
    <text evidence="3 10">Belongs to the flavin monoamine oxidase family.</text>
</comment>
<accession>G0T5Q7</accession>
<dbReference type="GO" id="GO:0097621">
    <property type="term" value="F:monoamine oxidase activity"/>
    <property type="evidence" value="ECO:0007669"/>
    <property type="project" value="UniProtKB-EC"/>
</dbReference>
<keyword evidence="10" id="KW-0285">Flavoprotein</keyword>
<dbReference type="EC" id="1.4.3.-" evidence="10"/>
<evidence type="ECO:0000256" key="3">
    <source>
        <dbReference type="ARBA" id="ARBA00005995"/>
    </source>
</evidence>
<dbReference type="Gene3D" id="3.90.660.10">
    <property type="match status" value="1"/>
</dbReference>
<feature type="domain" description="Amine oxidase" evidence="11">
    <location>
        <begin position="15"/>
        <end position="453"/>
    </location>
</feature>
<feature type="transmembrane region" description="Helical" evidence="10">
    <location>
        <begin position="491"/>
        <end position="514"/>
    </location>
</feature>
<reference evidence="12" key="1">
    <citation type="submission" date="2009-10" db="EMBL/GenBank/DDBJ databases">
        <authorList>
            <person name="Song L.S."/>
            <person name="Zhou Z."/>
            <person name="Wang L.L."/>
        </authorList>
    </citation>
    <scope>NUCLEOTIDE SEQUENCE</scope>
</reference>
<organism evidence="12">
    <name type="scientific">Azumapecten farreri</name>
    <name type="common">Farrer's scallop</name>
    <name type="synonym">Chlamys farreri</name>
    <dbReference type="NCBI Taxonomy" id="106299"/>
    <lineage>
        <taxon>Eukaryota</taxon>
        <taxon>Metazoa</taxon>
        <taxon>Spiralia</taxon>
        <taxon>Lophotrochozoa</taxon>
        <taxon>Mollusca</taxon>
        <taxon>Bivalvia</taxon>
        <taxon>Autobranchia</taxon>
        <taxon>Pteriomorphia</taxon>
        <taxon>Pectinida</taxon>
        <taxon>Pectinoidea</taxon>
        <taxon>Pectinidae</taxon>
        <taxon>Azumapecten</taxon>
    </lineage>
</organism>
<dbReference type="SUPFAM" id="SSF51905">
    <property type="entry name" value="FAD/NAD(P)-binding domain"/>
    <property type="match status" value="1"/>
</dbReference>
<feature type="binding site" evidence="9">
    <location>
        <position position="345"/>
    </location>
    <ligand>
        <name>substrate</name>
    </ligand>
</feature>
<keyword evidence="4 10" id="KW-0560">Oxidoreductase</keyword>
<dbReference type="PANTHER" id="PTHR43563:SF1">
    <property type="entry name" value="AMINE OXIDASE [FLAVIN-CONTAINING] B"/>
    <property type="match status" value="1"/>
</dbReference>
<dbReference type="GO" id="GO:0005741">
    <property type="term" value="C:mitochondrial outer membrane"/>
    <property type="evidence" value="ECO:0007669"/>
    <property type="project" value="UniProtKB-SubCell"/>
</dbReference>
<dbReference type="InterPro" id="IPR036188">
    <property type="entry name" value="FAD/NAD-bd_sf"/>
</dbReference>
<dbReference type="GO" id="GO:0008131">
    <property type="term" value="F:primary methylamine oxidase activity"/>
    <property type="evidence" value="ECO:0007669"/>
    <property type="project" value="TreeGrafter"/>
</dbReference>
<keyword evidence="10" id="KW-1133">Transmembrane helix</keyword>
<evidence type="ECO:0000313" key="12">
    <source>
        <dbReference type="EMBL" id="ADP08789.1"/>
    </source>
</evidence>
<evidence type="ECO:0000256" key="7">
    <source>
        <dbReference type="ARBA" id="ARBA00049354"/>
    </source>
</evidence>
<keyword evidence="10" id="KW-0472">Membrane</keyword>
<protein>
    <recommendedName>
        <fullName evidence="10">Amine oxidase</fullName>
        <ecNumber evidence="10">1.4.3.-</ecNumber>
    </recommendedName>
</protein>
<dbReference type="InterPro" id="IPR050703">
    <property type="entry name" value="Flavin_MAO"/>
</dbReference>
<evidence type="ECO:0000256" key="6">
    <source>
        <dbReference type="ARBA" id="ARBA00048448"/>
    </source>
</evidence>
<proteinExistence type="evidence at transcript level"/>
<comment type="subcellular location">
    <subcellularLocation>
        <location evidence="2">Mitochondrion outer membrane</location>
        <topology evidence="2">Single-pass type IV membrane protein</topology>
        <orientation evidence="2">Cytoplasmic side</orientation>
    </subcellularLocation>
</comment>
<dbReference type="PRINTS" id="PR00757">
    <property type="entry name" value="AMINEOXDASEF"/>
</dbReference>
<name>G0T5Q7_AZUFA</name>
<comment type="function">
    <text evidence="5">Catalyzes the oxidative deamination of primary and some secondary amines such as neurotransmitters, and exogenous amines including the tertiary amine, neurotoxin 1-methyl-4-phenyl-1,2,3,6-tetrahydropyridine (MPTP), with concomitant reduction of oxygen to hydrogen peroxide and participates in the metabolism of neuroactive and vasoactive amines in the central nervous system and peripheral tissues. Preferentially degrades benzylamine and phenylethylamine.</text>
</comment>
<keyword evidence="10" id="KW-0274">FAD</keyword>
<dbReference type="Gene3D" id="3.50.50.60">
    <property type="entry name" value="FAD/NAD(P)-binding domain"/>
    <property type="match status" value="1"/>
</dbReference>
<evidence type="ECO:0000256" key="2">
    <source>
        <dbReference type="ARBA" id="ARBA00004362"/>
    </source>
</evidence>
<dbReference type="Gene3D" id="1.10.405.10">
    <property type="entry name" value="Guanine Nucleotide Dissociation Inhibitor, domain 1"/>
    <property type="match status" value="1"/>
</dbReference>
<evidence type="ECO:0000256" key="9">
    <source>
        <dbReference type="PIRSR" id="PIRSR601613-1"/>
    </source>
</evidence>
<comment type="cofactor">
    <cofactor evidence="1 10">
        <name>FAD</name>
        <dbReference type="ChEBI" id="CHEBI:57692"/>
    </cofactor>
</comment>
<comment type="catalytic activity">
    <reaction evidence="7">
        <text>benzylamine + O2 + H2O = benzaldehyde + H2O2 + NH4(+)</text>
        <dbReference type="Rhea" id="RHEA:59424"/>
        <dbReference type="ChEBI" id="CHEBI:15377"/>
        <dbReference type="ChEBI" id="CHEBI:15379"/>
        <dbReference type="ChEBI" id="CHEBI:16240"/>
        <dbReference type="ChEBI" id="CHEBI:17169"/>
        <dbReference type="ChEBI" id="CHEBI:28938"/>
        <dbReference type="ChEBI" id="CHEBI:225238"/>
    </reaction>
    <physiologicalReaction direction="left-to-right" evidence="7">
        <dbReference type="Rhea" id="RHEA:59425"/>
    </physiologicalReaction>
</comment>
<keyword evidence="10" id="KW-0812">Transmembrane</keyword>
<feature type="binding site" evidence="9">
    <location>
        <position position="429"/>
    </location>
    <ligand>
        <name>FAD</name>
        <dbReference type="ChEBI" id="CHEBI:57692"/>
    </ligand>
</feature>
<reference evidence="12" key="2">
    <citation type="journal article" date="2011" name="Dev. Comp. Immunol.">
        <title>A monoamine oxidase from scallop Chlamys farreri serving as an immunomodulator in response against bacterial challenge.</title>
        <authorList>
            <person name="Zhou Z."/>
            <person name="Wang L."/>
            <person name="Gao Y."/>
            <person name="Wang M."/>
            <person name="Zhang H."/>
            <person name="Wang L."/>
            <person name="Qiu L."/>
            <person name="Song L."/>
        </authorList>
    </citation>
    <scope>NUCLEOTIDE SEQUENCE</scope>
</reference>
<evidence type="ECO:0000256" key="10">
    <source>
        <dbReference type="RuleBase" id="RU362067"/>
    </source>
</evidence>
<dbReference type="InterPro" id="IPR001613">
    <property type="entry name" value="Flavin_amine_oxidase"/>
</dbReference>
<gene>
    <name evidence="12" type="primary">MAOA</name>
</gene>
<dbReference type="Gene3D" id="6.10.250.130">
    <property type="match status" value="1"/>
</dbReference>
<evidence type="ECO:0000256" key="8">
    <source>
        <dbReference type="ARBA" id="ARBA00049430"/>
    </source>
</evidence>
<sequence>MADKRRDVIVIGAGLGGLAAAKLLHEQGLDVIVLEARDRVGGRTYTKHNDVINYVDVGGAYVGPTQNLLLRMADEFGVKTYLTNKVEDLVIYRKGSSRRFRGSFPPMGGFLAHLDLLQVSRVVDQMGSEIPEAAPWNAPHAEEWDNMTVQEFLDKYAWTDAVKRFATGFVNLNVTSEPYECSLLWFLWYVRQCGGTHRIFSTSNGGQERKFVGGSQQFSQHIARKLGKDRVFLSKPICQIKQEQGTVNVIDIHGNRYQASYVISAVPLPLQSKITFDPPLPTLRNQMIQRVPMGSVIKTFTYYSKPFWREQGYCGSAMIDDDDSIINYTLDDVKPEGGKPALMSFILADKARKLCNLTAEDRKQRICQMYSKVFQTDKALHPVHYEEYNWLAEQWSGGCYTVMMPPGFLTKFGKEMRRPFDRIHFAGTETATAWSGYMDGAIQAGERSAREILHRLGKISENQIWITEPEHKTVQPRPFETTFWERNSPSVGGFLTFLGLVSAVSSVGLGVYLYNKHVQ</sequence>
<dbReference type="AlphaFoldDB" id="G0T5Q7"/>